<accession>A0A5B7KER6</accession>
<dbReference type="AlphaFoldDB" id="A0A5B7KER6"/>
<comment type="caution">
    <text evidence="1">The sequence shown here is derived from an EMBL/GenBank/DDBJ whole genome shotgun (WGS) entry which is preliminary data.</text>
</comment>
<evidence type="ECO:0000313" key="1">
    <source>
        <dbReference type="EMBL" id="MPD05264.1"/>
    </source>
</evidence>
<reference evidence="1 2" key="1">
    <citation type="submission" date="2019-05" db="EMBL/GenBank/DDBJ databases">
        <title>Another draft genome of Portunus trituberculatus and its Hox gene families provides insights of decapod evolution.</title>
        <authorList>
            <person name="Jeong J.-H."/>
            <person name="Song I."/>
            <person name="Kim S."/>
            <person name="Choi T."/>
            <person name="Kim D."/>
            <person name="Ryu S."/>
            <person name="Kim W."/>
        </authorList>
    </citation>
    <scope>NUCLEOTIDE SEQUENCE [LARGE SCALE GENOMIC DNA]</scope>
    <source>
        <tissue evidence="1">Muscle</tissue>
    </source>
</reference>
<organism evidence="1 2">
    <name type="scientific">Portunus trituberculatus</name>
    <name type="common">Swimming crab</name>
    <name type="synonym">Neptunus trituberculatus</name>
    <dbReference type="NCBI Taxonomy" id="210409"/>
    <lineage>
        <taxon>Eukaryota</taxon>
        <taxon>Metazoa</taxon>
        <taxon>Ecdysozoa</taxon>
        <taxon>Arthropoda</taxon>
        <taxon>Crustacea</taxon>
        <taxon>Multicrustacea</taxon>
        <taxon>Malacostraca</taxon>
        <taxon>Eumalacostraca</taxon>
        <taxon>Eucarida</taxon>
        <taxon>Decapoda</taxon>
        <taxon>Pleocyemata</taxon>
        <taxon>Brachyura</taxon>
        <taxon>Eubrachyura</taxon>
        <taxon>Portunoidea</taxon>
        <taxon>Portunidae</taxon>
        <taxon>Portuninae</taxon>
        <taxon>Portunus</taxon>
    </lineage>
</organism>
<evidence type="ECO:0000313" key="2">
    <source>
        <dbReference type="Proteomes" id="UP000324222"/>
    </source>
</evidence>
<dbReference type="Proteomes" id="UP000324222">
    <property type="component" value="Unassembled WGS sequence"/>
</dbReference>
<name>A0A5B7KER6_PORTR</name>
<dbReference type="EMBL" id="VSRR010145178">
    <property type="protein sequence ID" value="MPD05264.1"/>
    <property type="molecule type" value="Genomic_DNA"/>
</dbReference>
<protein>
    <submittedName>
        <fullName evidence="1">Uncharacterized protein</fullName>
    </submittedName>
</protein>
<proteinExistence type="predicted"/>
<gene>
    <name evidence="1" type="ORF">E2C01_100996</name>
</gene>
<keyword evidence="2" id="KW-1185">Reference proteome</keyword>
<sequence>MLTAAQSCAWKLLCCTLVPCRCDPRQGLQRLARAWEGSRRAWVWVGVACVD</sequence>